<dbReference type="EMBL" id="OIVN01002524">
    <property type="protein sequence ID" value="SPD04351.1"/>
    <property type="molecule type" value="Genomic_DNA"/>
</dbReference>
<protein>
    <submittedName>
        <fullName evidence="2">Uncharacterized protein</fullName>
    </submittedName>
</protein>
<dbReference type="AlphaFoldDB" id="A0A2N9GYA1"/>
<feature type="compositionally biased region" description="Polar residues" evidence="1">
    <location>
        <begin position="251"/>
        <end position="295"/>
    </location>
</feature>
<proteinExistence type="predicted"/>
<accession>A0A2N9GYA1</accession>
<sequence length="295" mass="32142">MEKKESKESMERKEIERILSGRHESGYYFDPAIYQRIMRRASDYYQVWSSGSSDASHEASKDVTFNGCAESMKGKGIAISSSEALELKKPNTQASKDVTFNGGDESMKGKGIAISSSEALELKKLGTQASKDVTFNGGDESMKGKGIAISSSEALELKKLGTQASNHGDVTFNGCDESMEGRETAAYTYLEALKSKSTEPPRSRKNFGSSQPSMESQGWKPTNDPTRGPKPPLPRKNSRSQPSMEGWEPTNDPTRGPQPSFSRKISSNSQPSMESQGWEPTNDPTRGPSSPNNGC</sequence>
<feature type="compositionally biased region" description="Polar residues" evidence="1">
    <location>
        <begin position="206"/>
        <end position="225"/>
    </location>
</feature>
<gene>
    <name evidence="2" type="ORF">FSB_LOCUS32233</name>
</gene>
<feature type="region of interest" description="Disordered" evidence="1">
    <location>
        <begin position="191"/>
        <end position="295"/>
    </location>
</feature>
<name>A0A2N9GYA1_FAGSY</name>
<evidence type="ECO:0000313" key="2">
    <source>
        <dbReference type="EMBL" id="SPD04351.1"/>
    </source>
</evidence>
<feature type="compositionally biased region" description="Basic and acidic residues" evidence="1">
    <location>
        <begin position="193"/>
        <end position="202"/>
    </location>
</feature>
<reference evidence="2" key="1">
    <citation type="submission" date="2018-02" db="EMBL/GenBank/DDBJ databases">
        <authorList>
            <person name="Cohen D.B."/>
            <person name="Kent A.D."/>
        </authorList>
    </citation>
    <scope>NUCLEOTIDE SEQUENCE</scope>
</reference>
<evidence type="ECO:0000256" key="1">
    <source>
        <dbReference type="SAM" id="MobiDB-lite"/>
    </source>
</evidence>
<organism evidence="2">
    <name type="scientific">Fagus sylvatica</name>
    <name type="common">Beechnut</name>
    <dbReference type="NCBI Taxonomy" id="28930"/>
    <lineage>
        <taxon>Eukaryota</taxon>
        <taxon>Viridiplantae</taxon>
        <taxon>Streptophyta</taxon>
        <taxon>Embryophyta</taxon>
        <taxon>Tracheophyta</taxon>
        <taxon>Spermatophyta</taxon>
        <taxon>Magnoliopsida</taxon>
        <taxon>eudicotyledons</taxon>
        <taxon>Gunneridae</taxon>
        <taxon>Pentapetalae</taxon>
        <taxon>rosids</taxon>
        <taxon>fabids</taxon>
        <taxon>Fagales</taxon>
        <taxon>Fagaceae</taxon>
        <taxon>Fagus</taxon>
    </lineage>
</organism>